<protein>
    <submittedName>
        <fullName evidence="1">Uncharacterized protein</fullName>
    </submittedName>
</protein>
<reference evidence="1 2" key="1">
    <citation type="submission" date="2016-10" db="EMBL/GenBank/DDBJ databases">
        <authorList>
            <person name="de Groot N.N."/>
        </authorList>
    </citation>
    <scope>NUCLEOTIDE SEQUENCE [LARGE SCALE GENOMIC DNA]</scope>
    <source>
        <strain evidence="1 2">CGMCC 1.12097</strain>
    </source>
</reference>
<evidence type="ECO:0000313" key="1">
    <source>
        <dbReference type="EMBL" id="SDA69488.1"/>
    </source>
</evidence>
<accession>A0A1G5XGB0</accession>
<organism evidence="1 2">
    <name type="scientific">Mesorhizobium qingshengii</name>
    <dbReference type="NCBI Taxonomy" id="1165689"/>
    <lineage>
        <taxon>Bacteria</taxon>
        <taxon>Pseudomonadati</taxon>
        <taxon>Pseudomonadota</taxon>
        <taxon>Alphaproteobacteria</taxon>
        <taxon>Hyphomicrobiales</taxon>
        <taxon>Phyllobacteriaceae</taxon>
        <taxon>Mesorhizobium</taxon>
    </lineage>
</organism>
<dbReference type="Proteomes" id="UP000198588">
    <property type="component" value="Unassembled WGS sequence"/>
</dbReference>
<dbReference type="EMBL" id="FMXM01000006">
    <property type="protein sequence ID" value="SDA69488.1"/>
    <property type="molecule type" value="Genomic_DNA"/>
</dbReference>
<dbReference type="AlphaFoldDB" id="A0A1G5XGB0"/>
<sequence>MRSIPRTSDGNNGASAVNADLMLPLASARVARQRFSAPIGS</sequence>
<name>A0A1G5XGB0_9HYPH</name>
<evidence type="ECO:0000313" key="2">
    <source>
        <dbReference type="Proteomes" id="UP000198588"/>
    </source>
</evidence>
<proteinExistence type="predicted"/>
<gene>
    <name evidence="1" type="ORF">SAMN02927914_02222</name>
</gene>